<dbReference type="GO" id="GO:0005524">
    <property type="term" value="F:ATP binding"/>
    <property type="evidence" value="ECO:0007669"/>
    <property type="project" value="UniProtKB-ARBA"/>
</dbReference>
<dbReference type="SUPFAM" id="SSF55781">
    <property type="entry name" value="GAF domain-like"/>
    <property type="match status" value="1"/>
</dbReference>
<keyword evidence="3" id="KW-0963">Cytoplasm</keyword>
<organism evidence="14 17">
    <name type="scientific">Streptomyces radicis</name>
    <dbReference type="NCBI Taxonomy" id="1750517"/>
    <lineage>
        <taxon>Bacteria</taxon>
        <taxon>Bacillati</taxon>
        <taxon>Actinomycetota</taxon>
        <taxon>Actinomycetes</taxon>
        <taxon>Kitasatosporales</taxon>
        <taxon>Streptomycetaceae</taxon>
        <taxon>Streptomyces</taxon>
    </lineage>
</organism>
<evidence type="ECO:0000313" key="15">
    <source>
        <dbReference type="EMBL" id="RKN14743.1"/>
    </source>
</evidence>
<keyword evidence="6" id="KW-0479">Metal-binding</keyword>
<evidence type="ECO:0000256" key="1">
    <source>
        <dbReference type="ARBA" id="ARBA00001946"/>
    </source>
</evidence>
<comment type="cofactor">
    <cofactor evidence="2">
        <name>heme</name>
        <dbReference type="ChEBI" id="CHEBI:30413"/>
    </cofactor>
</comment>
<dbReference type="InterPro" id="IPR003018">
    <property type="entry name" value="GAF"/>
</dbReference>
<protein>
    <submittedName>
        <fullName evidence="14">GAF domain-containing protein</fullName>
    </submittedName>
</protein>
<evidence type="ECO:0000256" key="10">
    <source>
        <dbReference type="ARBA" id="ARBA00023004"/>
    </source>
</evidence>
<evidence type="ECO:0000256" key="5">
    <source>
        <dbReference type="ARBA" id="ARBA00022679"/>
    </source>
</evidence>
<evidence type="ECO:0000256" key="4">
    <source>
        <dbReference type="ARBA" id="ARBA00022553"/>
    </source>
</evidence>
<evidence type="ECO:0000313" key="14">
    <source>
        <dbReference type="EMBL" id="RKN04225.1"/>
    </source>
</evidence>
<keyword evidence="8" id="KW-0378">Hydrolase</keyword>
<feature type="domain" description="GAF" evidence="12">
    <location>
        <begin position="55"/>
        <end position="205"/>
    </location>
</feature>
<dbReference type="OrthoDB" id="118142at2"/>
<evidence type="ECO:0000313" key="17">
    <source>
        <dbReference type="Proteomes" id="UP000275024"/>
    </source>
</evidence>
<dbReference type="PANTHER" id="PTHR43156">
    <property type="entry name" value="STAGE II SPORULATION PROTEIN E-RELATED"/>
    <property type="match status" value="1"/>
</dbReference>
<evidence type="ECO:0000259" key="13">
    <source>
        <dbReference type="SMART" id="SM00331"/>
    </source>
</evidence>
<evidence type="ECO:0000256" key="6">
    <source>
        <dbReference type="ARBA" id="ARBA00022723"/>
    </source>
</evidence>
<evidence type="ECO:0000259" key="12">
    <source>
        <dbReference type="SMART" id="SM00065"/>
    </source>
</evidence>
<dbReference type="GO" id="GO:0020037">
    <property type="term" value="F:heme binding"/>
    <property type="evidence" value="ECO:0007669"/>
    <property type="project" value="UniProtKB-ARBA"/>
</dbReference>
<evidence type="ECO:0000256" key="9">
    <source>
        <dbReference type="ARBA" id="ARBA00022842"/>
    </source>
</evidence>
<comment type="caution">
    <text evidence="14">The sequence shown here is derived from an EMBL/GenBank/DDBJ whole genome shotgun (WGS) entry which is preliminary data.</text>
</comment>
<dbReference type="SMART" id="SM00065">
    <property type="entry name" value="GAF"/>
    <property type="match status" value="1"/>
</dbReference>
<evidence type="ECO:0000256" key="8">
    <source>
        <dbReference type="ARBA" id="ARBA00022801"/>
    </source>
</evidence>
<dbReference type="GO" id="GO:0019826">
    <property type="term" value="F:oxygen sensor activity"/>
    <property type="evidence" value="ECO:0007669"/>
    <property type="project" value="UniProtKB-ARBA"/>
</dbReference>
<dbReference type="PANTHER" id="PTHR43156:SF2">
    <property type="entry name" value="STAGE II SPORULATION PROTEIN E"/>
    <property type="match status" value="1"/>
</dbReference>
<accession>A0A3A9VTA8</accession>
<dbReference type="InterPro" id="IPR036457">
    <property type="entry name" value="PPM-type-like_dom_sf"/>
</dbReference>
<dbReference type="InterPro" id="IPR052016">
    <property type="entry name" value="Bact_Sigma-Reg"/>
</dbReference>
<keyword evidence="10" id="KW-0408">Iron</keyword>
<dbReference type="GO" id="GO:0070026">
    <property type="term" value="F:nitric oxide binding"/>
    <property type="evidence" value="ECO:0007669"/>
    <property type="project" value="UniProtKB-ARBA"/>
</dbReference>
<dbReference type="Gene3D" id="3.60.40.10">
    <property type="entry name" value="PPM-type phosphatase domain"/>
    <property type="match status" value="1"/>
</dbReference>
<name>A0A3A9VTA8_9ACTN</name>
<dbReference type="Proteomes" id="UP000268652">
    <property type="component" value="Unassembled WGS sequence"/>
</dbReference>
<dbReference type="FunFam" id="3.30.450.40:FF:000052">
    <property type="entry name" value="Oxygen sensor histidine kinase response regulator DevS/DosS"/>
    <property type="match status" value="1"/>
</dbReference>
<dbReference type="EMBL" id="RBDX01000038">
    <property type="protein sequence ID" value="RKN04225.1"/>
    <property type="molecule type" value="Genomic_DNA"/>
</dbReference>
<dbReference type="AlphaFoldDB" id="A0A3A9VTA8"/>
<proteinExistence type="predicted"/>
<reference evidence="16 17" key="1">
    <citation type="submission" date="2018-09" db="EMBL/GenBank/DDBJ databases">
        <title>Streptomyces sp. nov. DS1-2, an endophytic actinomycete isolated from roots of Dendrobium scabrilingue.</title>
        <authorList>
            <person name="Kuncharoen N."/>
            <person name="Kudo T."/>
            <person name="Ohkuma M."/>
            <person name="Yuki M."/>
            <person name="Tanasupawat S."/>
        </authorList>
    </citation>
    <scope>NUCLEOTIDE SEQUENCE [LARGE SCALE GENOMIC DNA]</scope>
    <source>
        <strain evidence="14 17">AZ1-7</strain>
        <strain evidence="15 16">DS1-2</strain>
    </source>
</reference>
<evidence type="ECO:0000256" key="7">
    <source>
        <dbReference type="ARBA" id="ARBA00022777"/>
    </source>
</evidence>
<feature type="domain" description="PPM-type phosphatase" evidence="13">
    <location>
        <begin position="225"/>
        <end position="438"/>
    </location>
</feature>
<dbReference type="GO" id="GO:0070025">
    <property type="term" value="F:carbon monoxide binding"/>
    <property type="evidence" value="ECO:0007669"/>
    <property type="project" value="UniProtKB-ARBA"/>
</dbReference>
<dbReference type="GO" id="GO:0016791">
    <property type="term" value="F:phosphatase activity"/>
    <property type="evidence" value="ECO:0007669"/>
    <property type="project" value="TreeGrafter"/>
</dbReference>
<evidence type="ECO:0000256" key="2">
    <source>
        <dbReference type="ARBA" id="ARBA00001971"/>
    </source>
</evidence>
<keyword evidence="7" id="KW-0418">Kinase</keyword>
<dbReference type="Proteomes" id="UP000275024">
    <property type="component" value="Unassembled WGS sequence"/>
</dbReference>
<dbReference type="SUPFAM" id="SSF81606">
    <property type="entry name" value="PP2C-like"/>
    <property type="match status" value="1"/>
</dbReference>
<sequence length="457" mass="48136">MDGNDAQDLPIRSLVDLPPSSDLDRLGDQLHRLAQAQGRLQALLGAVLGISSELELPAVLRRIVSTGMKLVGARYGALGVLDERGEELAEFIPLGLSAQELKHLSGTELPRGRGLLGHLIRHPEPLRVADIRQHPESAGFPEGHPAMRSLLGVAISVHGRVYGNLYLSNPGGARPFHPHDEGVIRALAGTAGIAIEHARLYEQARSNAETFQRLLLPGLGDLRPFDAAAVYRPAGAPGGLGGDWYDAVLLPSGECAAVIGDVSGHDLRAAAAMSRIRSMLRALRLTSSGTPGSVLAQLDGIYRQVGEDLITTACLAHVAPSGQGWSLSWSNAGHMPPLVLLPDGRGRYLEAEPGLPLGVDPGRARADHTRALPAGTTIVLFTDGLVERPGRSLDEGLAKLADVATAHADRPVDELCHALVEHSPADGHDDLAVLALRTPEQTGYASPPPVNAPEPAA</sequence>
<dbReference type="Gene3D" id="3.30.450.40">
    <property type="match status" value="1"/>
</dbReference>
<dbReference type="InterPro" id="IPR029016">
    <property type="entry name" value="GAF-like_dom_sf"/>
</dbReference>
<dbReference type="GO" id="GO:0019825">
    <property type="term" value="F:oxygen binding"/>
    <property type="evidence" value="ECO:0007669"/>
    <property type="project" value="UniProtKB-ARBA"/>
</dbReference>
<dbReference type="GO" id="GO:0070483">
    <property type="term" value="P:detection of hypoxia"/>
    <property type="evidence" value="ECO:0007669"/>
    <property type="project" value="UniProtKB-ARBA"/>
</dbReference>
<keyword evidence="5" id="KW-0808">Transferase</keyword>
<dbReference type="RefSeq" id="WP_120700162.1">
    <property type="nucleotide sequence ID" value="NZ_RBDX01000038.1"/>
</dbReference>
<feature type="region of interest" description="Disordered" evidence="11">
    <location>
        <begin position="438"/>
        <end position="457"/>
    </location>
</feature>
<feature type="compositionally biased region" description="Pro residues" evidence="11">
    <location>
        <begin position="446"/>
        <end position="457"/>
    </location>
</feature>
<evidence type="ECO:0000256" key="3">
    <source>
        <dbReference type="ARBA" id="ARBA00022490"/>
    </source>
</evidence>
<gene>
    <name evidence="15" type="ORF">D7318_28710</name>
    <name evidence="14" type="ORF">D7319_28950</name>
</gene>
<comment type="cofactor">
    <cofactor evidence="1">
        <name>Mg(2+)</name>
        <dbReference type="ChEBI" id="CHEBI:18420"/>
    </cofactor>
</comment>
<keyword evidence="4" id="KW-0597">Phosphoprotein</keyword>
<dbReference type="GO" id="GO:0000287">
    <property type="term" value="F:magnesium ion binding"/>
    <property type="evidence" value="ECO:0007669"/>
    <property type="project" value="UniProtKB-ARBA"/>
</dbReference>
<dbReference type="EMBL" id="RBDY01000037">
    <property type="protein sequence ID" value="RKN14743.1"/>
    <property type="molecule type" value="Genomic_DNA"/>
</dbReference>
<dbReference type="Pfam" id="PF07228">
    <property type="entry name" value="SpoIIE"/>
    <property type="match status" value="1"/>
</dbReference>
<dbReference type="SMART" id="SM00331">
    <property type="entry name" value="PP2C_SIG"/>
    <property type="match status" value="1"/>
</dbReference>
<evidence type="ECO:0000313" key="16">
    <source>
        <dbReference type="Proteomes" id="UP000268652"/>
    </source>
</evidence>
<dbReference type="GO" id="GO:0000155">
    <property type="term" value="F:phosphorelay sensor kinase activity"/>
    <property type="evidence" value="ECO:0007669"/>
    <property type="project" value="UniProtKB-ARBA"/>
</dbReference>
<dbReference type="InterPro" id="IPR001932">
    <property type="entry name" value="PPM-type_phosphatase-like_dom"/>
</dbReference>
<keyword evidence="9" id="KW-0460">Magnesium</keyword>
<dbReference type="Pfam" id="PF13185">
    <property type="entry name" value="GAF_2"/>
    <property type="match status" value="1"/>
</dbReference>
<evidence type="ECO:0000256" key="11">
    <source>
        <dbReference type="SAM" id="MobiDB-lite"/>
    </source>
</evidence>
<keyword evidence="16" id="KW-1185">Reference proteome</keyword>